<name>A0A3N1XYK0_9FIRM</name>
<dbReference type="Gene3D" id="3.30.70.2390">
    <property type="match status" value="1"/>
</dbReference>
<evidence type="ECO:0000259" key="1">
    <source>
        <dbReference type="Pfam" id="PF13399"/>
    </source>
</evidence>
<feature type="domain" description="LytR/CpsA/Psr regulator C-terminal" evidence="1">
    <location>
        <begin position="290"/>
        <end position="371"/>
    </location>
</feature>
<keyword evidence="3" id="KW-1185">Reference proteome</keyword>
<reference evidence="2 3" key="1">
    <citation type="submission" date="2018-11" db="EMBL/GenBank/DDBJ databases">
        <title>Genomic Encyclopedia of Type Strains, Phase IV (KMG-IV): sequencing the most valuable type-strain genomes for metagenomic binning, comparative biology and taxonomic classification.</title>
        <authorList>
            <person name="Goeker M."/>
        </authorList>
    </citation>
    <scope>NUCLEOTIDE SEQUENCE [LARGE SCALE GENOMIC DNA]</scope>
    <source>
        <strain evidence="2 3">DSM 26537</strain>
    </source>
</reference>
<protein>
    <submittedName>
        <fullName evidence="2">LytR cell envelope-related transcriptional attenuator</fullName>
    </submittedName>
</protein>
<dbReference type="InterPro" id="IPR027381">
    <property type="entry name" value="LytR/CpsA/Psr_C"/>
</dbReference>
<sequence length="376" mass="43225">MKKKNSPLKMFMKGFFKSFFIIALLFLVGYGSYKLTMFYYKLEGPPQNSKTNKLIRDIVSDATVDEISKNLIFSSDKVSGEVKGLVLEIVNTNTNNVDYITIPENTQITLNNDMYQRLCVINPEIPQIIKFSDLYKYFEEDYVYEYGVLILEDYLDIDISYYTGMEESYFNTIFENNEDRLVLTQEWKNTFFSAKSEDDMKDIIKGMYDKISSNLSMKKKEEYIPTYINVEPEFIYFYHINGEQKIEGYMIDAESSNAMINEIINNDAAYTVKQEESSDQPGQIISSKDYNIKISNGSKITGLAAHYKEKLTLEGYQITGIYNYSGETVNTTKIIVNSDGLGQDLAAYFDDPMITVEELDEGIDIHIILGTKDDAK</sequence>
<evidence type="ECO:0000313" key="2">
    <source>
        <dbReference type="EMBL" id="ROR31649.1"/>
    </source>
</evidence>
<proteinExistence type="predicted"/>
<dbReference type="Proteomes" id="UP000273083">
    <property type="component" value="Unassembled WGS sequence"/>
</dbReference>
<comment type="caution">
    <text evidence="2">The sequence shown here is derived from an EMBL/GenBank/DDBJ whole genome shotgun (WGS) entry which is preliminary data.</text>
</comment>
<evidence type="ECO:0000313" key="3">
    <source>
        <dbReference type="Proteomes" id="UP000273083"/>
    </source>
</evidence>
<organism evidence="2 3">
    <name type="scientific">Mobilisporobacter senegalensis</name>
    <dbReference type="NCBI Taxonomy" id="1329262"/>
    <lineage>
        <taxon>Bacteria</taxon>
        <taxon>Bacillati</taxon>
        <taxon>Bacillota</taxon>
        <taxon>Clostridia</taxon>
        <taxon>Lachnospirales</taxon>
        <taxon>Lachnospiraceae</taxon>
        <taxon>Mobilisporobacter</taxon>
    </lineage>
</organism>
<dbReference type="Pfam" id="PF13399">
    <property type="entry name" value="LytR_C"/>
    <property type="match status" value="1"/>
</dbReference>
<accession>A0A3N1XYK0</accession>
<gene>
    <name evidence="2" type="ORF">EDD66_101267</name>
</gene>
<dbReference type="EMBL" id="RJVG01000001">
    <property type="protein sequence ID" value="ROR31649.1"/>
    <property type="molecule type" value="Genomic_DNA"/>
</dbReference>
<dbReference type="AlphaFoldDB" id="A0A3N1XYK0"/>